<gene>
    <name evidence="2" type="ORF">ZT1A5_G6566</name>
</gene>
<name>A0A1Y6LKY4_ZYMTR</name>
<dbReference type="Pfam" id="PF01636">
    <property type="entry name" value="APH"/>
    <property type="match status" value="1"/>
</dbReference>
<dbReference type="PANTHER" id="PTHR21310:SF37">
    <property type="entry name" value="AMINOGLYCOSIDE PHOSPHOTRANSFERASE DOMAIN-CONTAINING PROTEIN"/>
    <property type="match status" value="1"/>
</dbReference>
<reference evidence="2 3" key="1">
    <citation type="submission" date="2016-10" db="EMBL/GenBank/DDBJ databases">
        <authorList>
            <person name="Varghese N."/>
        </authorList>
    </citation>
    <scope>NUCLEOTIDE SEQUENCE [LARGE SCALE GENOMIC DNA]</scope>
</reference>
<dbReference type="AlphaFoldDB" id="A0A1Y6LKY4"/>
<evidence type="ECO:0000313" key="3">
    <source>
        <dbReference type="Proteomes" id="UP000215453"/>
    </source>
</evidence>
<accession>A0A1Y6LKY4</accession>
<sequence>MAGDIELLSGPVTLSAAKAKARNVVHAAQYPEQKRAFYERLEGQRDRIRAVVSHHLGVLSSQCVVSSQAYWRHGSFNLCVPVAVSTQYAFVPEFVMVRLPLPYRTGEAQQPGNADEKLRCEAAAYAWIQQFCPKVPIPQLYGFGLSSGQRFTRSDFLPWWSRWVQRARCSILALFGLPLPSHYVGHPARHVPRLETGYLIIELIPNAEMLSETWKEKHDDASLQGNLCRDLARIILSLASIPLPRIGAFRLDDNGYLHLDNRPLSTEIVMQENEGIPVEIFRNSTFSTVDEFILKQLALFDTRTVHQPNAIESNGDGYRQMSSLAAARAAFPQMFRQDLRSGPFAFTLTDLHPSNIIVDDEWNIISIIDLEFSCSWPLEFQQPPYWLGGEFVDELDQETFGPRHEQFVQALEAQERLLGRSGVKSLSSIMREAWASGTFWITLAFMDPIGFTDIFHDRIVPYHLSYITEEVKFNDFWFLASLWRPNDAGFLERKLKDRERYLEELETLAGNEEGSKMALNGGTAKT</sequence>
<proteinExistence type="predicted"/>
<protein>
    <recommendedName>
        <fullName evidence="1">Aminoglycoside phosphotransferase domain-containing protein</fullName>
    </recommendedName>
</protein>
<dbReference type="SUPFAM" id="SSF56112">
    <property type="entry name" value="Protein kinase-like (PK-like)"/>
    <property type="match status" value="1"/>
</dbReference>
<feature type="domain" description="Aminoglycoside phosphotransferase" evidence="1">
    <location>
        <begin position="195"/>
        <end position="375"/>
    </location>
</feature>
<dbReference type="InterPro" id="IPR002575">
    <property type="entry name" value="Aminoglycoside_PTrfase"/>
</dbReference>
<dbReference type="PANTHER" id="PTHR21310">
    <property type="entry name" value="AMINOGLYCOSIDE PHOSPHOTRANSFERASE-RELATED-RELATED"/>
    <property type="match status" value="1"/>
</dbReference>
<organism evidence="2 3">
    <name type="scientific">Zymoseptoria tritici ST99CH_1A5</name>
    <dbReference type="NCBI Taxonomy" id="1276529"/>
    <lineage>
        <taxon>Eukaryota</taxon>
        <taxon>Fungi</taxon>
        <taxon>Dikarya</taxon>
        <taxon>Ascomycota</taxon>
        <taxon>Pezizomycotina</taxon>
        <taxon>Dothideomycetes</taxon>
        <taxon>Dothideomycetidae</taxon>
        <taxon>Mycosphaerellales</taxon>
        <taxon>Mycosphaerellaceae</taxon>
        <taxon>Zymoseptoria</taxon>
    </lineage>
</organism>
<dbReference type="InterPro" id="IPR051678">
    <property type="entry name" value="AGP_Transferase"/>
</dbReference>
<dbReference type="InterPro" id="IPR011009">
    <property type="entry name" value="Kinase-like_dom_sf"/>
</dbReference>
<evidence type="ECO:0000259" key="1">
    <source>
        <dbReference type="Pfam" id="PF01636"/>
    </source>
</evidence>
<dbReference type="Proteomes" id="UP000215453">
    <property type="component" value="Chromosome 6"/>
</dbReference>
<evidence type="ECO:0000313" key="2">
    <source>
        <dbReference type="EMBL" id="SMY25124.1"/>
    </source>
</evidence>
<dbReference type="EMBL" id="LT882681">
    <property type="protein sequence ID" value="SMY25124.1"/>
    <property type="molecule type" value="Genomic_DNA"/>
</dbReference>